<proteinExistence type="predicted"/>
<name>A0A914YGS0_9BILA</name>
<evidence type="ECO:0000313" key="1">
    <source>
        <dbReference type="Proteomes" id="UP000887577"/>
    </source>
</evidence>
<reference evidence="2" key="1">
    <citation type="submission" date="2022-11" db="UniProtKB">
        <authorList>
            <consortium name="WormBaseParasite"/>
        </authorList>
    </citation>
    <scope>IDENTIFICATION</scope>
</reference>
<accession>A0A914YGS0</accession>
<protein>
    <submittedName>
        <fullName evidence="2">Uncharacterized protein</fullName>
    </submittedName>
</protein>
<dbReference type="WBParaSite" id="PSU_v2.g16519.t1">
    <property type="protein sequence ID" value="PSU_v2.g16519.t1"/>
    <property type="gene ID" value="PSU_v2.g16519"/>
</dbReference>
<organism evidence="1 2">
    <name type="scientific">Panagrolaimus superbus</name>
    <dbReference type="NCBI Taxonomy" id="310955"/>
    <lineage>
        <taxon>Eukaryota</taxon>
        <taxon>Metazoa</taxon>
        <taxon>Ecdysozoa</taxon>
        <taxon>Nematoda</taxon>
        <taxon>Chromadorea</taxon>
        <taxon>Rhabditida</taxon>
        <taxon>Tylenchina</taxon>
        <taxon>Panagrolaimomorpha</taxon>
        <taxon>Panagrolaimoidea</taxon>
        <taxon>Panagrolaimidae</taxon>
        <taxon>Panagrolaimus</taxon>
    </lineage>
</organism>
<dbReference type="Proteomes" id="UP000887577">
    <property type="component" value="Unplaced"/>
</dbReference>
<dbReference type="AlphaFoldDB" id="A0A914YGS0"/>
<sequence>MEENINVPRAFRIKPLKTTIFEESTCSSSDGEEEKMIDVHRQISRRLRWEIFRQTLEGSFEWNDERERQFVFNLLEFS</sequence>
<keyword evidence="1" id="KW-1185">Reference proteome</keyword>
<evidence type="ECO:0000313" key="2">
    <source>
        <dbReference type="WBParaSite" id="PSU_v2.g16519.t1"/>
    </source>
</evidence>